<gene>
    <name evidence="2" type="ORF">BDN70DRAFT_489527</name>
</gene>
<feature type="region of interest" description="Disordered" evidence="1">
    <location>
        <begin position="91"/>
        <end position="112"/>
    </location>
</feature>
<keyword evidence="3" id="KW-1185">Reference proteome</keyword>
<name>A0A9P6CSQ3_9AGAR</name>
<organism evidence="2 3">
    <name type="scientific">Pholiota conissans</name>
    <dbReference type="NCBI Taxonomy" id="109636"/>
    <lineage>
        <taxon>Eukaryota</taxon>
        <taxon>Fungi</taxon>
        <taxon>Dikarya</taxon>
        <taxon>Basidiomycota</taxon>
        <taxon>Agaricomycotina</taxon>
        <taxon>Agaricomycetes</taxon>
        <taxon>Agaricomycetidae</taxon>
        <taxon>Agaricales</taxon>
        <taxon>Agaricineae</taxon>
        <taxon>Strophariaceae</taxon>
        <taxon>Pholiota</taxon>
    </lineage>
</organism>
<dbReference type="Proteomes" id="UP000807469">
    <property type="component" value="Unassembled WGS sequence"/>
</dbReference>
<proteinExistence type="predicted"/>
<evidence type="ECO:0000313" key="2">
    <source>
        <dbReference type="EMBL" id="KAF9472315.1"/>
    </source>
</evidence>
<dbReference type="AlphaFoldDB" id="A0A9P6CSQ3"/>
<evidence type="ECO:0000313" key="3">
    <source>
        <dbReference type="Proteomes" id="UP000807469"/>
    </source>
</evidence>
<dbReference type="EMBL" id="MU155550">
    <property type="protein sequence ID" value="KAF9472315.1"/>
    <property type="molecule type" value="Genomic_DNA"/>
</dbReference>
<protein>
    <submittedName>
        <fullName evidence="2">Uncharacterized protein</fullName>
    </submittedName>
</protein>
<sequence length="112" mass="12340">MLGSSGDFSIRLDAEDWATCTRRRSRVMPTLRLGPTIFPSLVGKRRSPRLPMSTPPDAVQATSTLPCAIEVACVLPPGKTHFHLNSQIRSSLFDEQSEPQTSSPSQPFIVFQ</sequence>
<evidence type="ECO:0000256" key="1">
    <source>
        <dbReference type="SAM" id="MobiDB-lite"/>
    </source>
</evidence>
<comment type="caution">
    <text evidence="2">The sequence shown here is derived from an EMBL/GenBank/DDBJ whole genome shotgun (WGS) entry which is preliminary data.</text>
</comment>
<reference evidence="2" key="1">
    <citation type="submission" date="2020-11" db="EMBL/GenBank/DDBJ databases">
        <authorList>
            <consortium name="DOE Joint Genome Institute"/>
            <person name="Ahrendt S."/>
            <person name="Riley R."/>
            <person name="Andreopoulos W."/>
            <person name="Labutti K."/>
            <person name="Pangilinan J."/>
            <person name="Ruiz-Duenas F.J."/>
            <person name="Barrasa J.M."/>
            <person name="Sanchez-Garcia M."/>
            <person name="Camarero S."/>
            <person name="Miyauchi S."/>
            <person name="Serrano A."/>
            <person name="Linde D."/>
            <person name="Babiker R."/>
            <person name="Drula E."/>
            <person name="Ayuso-Fernandez I."/>
            <person name="Pacheco R."/>
            <person name="Padilla G."/>
            <person name="Ferreira P."/>
            <person name="Barriuso J."/>
            <person name="Kellner H."/>
            <person name="Castanera R."/>
            <person name="Alfaro M."/>
            <person name="Ramirez L."/>
            <person name="Pisabarro A.G."/>
            <person name="Kuo A."/>
            <person name="Tritt A."/>
            <person name="Lipzen A."/>
            <person name="He G."/>
            <person name="Yan M."/>
            <person name="Ng V."/>
            <person name="Cullen D."/>
            <person name="Martin F."/>
            <person name="Rosso M.-N."/>
            <person name="Henrissat B."/>
            <person name="Hibbett D."/>
            <person name="Martinez A.T."/>
            <person name="Grigoriev I.V."/>
        </authorList>
    </citation>
    <scope>NUCLEOTIDE SEQUENCE</scope>
    <source>
        <strain evidence="2">CIRM-BRFM 674</strain>
    </source>
</reference>
<accession>A0A9P6CSQ3</accession>
<feature type="compositionally biased region" description="Low complexity" evidence="1">
    <location>
        <begin position="98"/>
        <end position="112"/>
    </location>
</feature>